<evidence type="ECO:0000256" key="1">
    <source>
        <dbReference type="SAM" id="MobiDB-lite"/>
    </source>
</evidence>
<comment type="caution">
    <text evidence="2">The sequence shown here is derived from an EMBL/GenBank/DDBJ whole genome shotgun (WGS) entry which is preliminary data.</text>
</comment>
<feature type="compositionally biased region" description="Basic and acidic residues" evidence="1">
    <location>
        <begin position="53"/>
        <end position="63"/>
    </location>
</feature>
<name>A0A0G0JQL9_9BACT</name>
<reference evidence="2 3" key="1">
    <citation type="journal article" date="2015" name="Nature">
        <title>rRNA introns, odd ribosomes, and small enigmatic genomes across a large radiation of phyla.</title>
        <authorList>
            <person name="Brown C.T."/>
            <person name="Hug L.A."/>
            <person name="Thomas B.C."/>
            <person name="Sharon I."/>
            <person name="Castelle C.J."/>
            <person name="Singh A."/>
            <person name="Wilkins M.J."/>
            <person name="Williams K.H."/>
            <person name="Banfield J.F."/>
        </authorList>
    </citation>
    <scope>NUCLEOTIDE SEQUENCE [LARGE SCALE GENOMIC DNA]</scope>
</reference>
<dbReference type="EMBL" id="LBUT01000010">
    <property type="protein sequence ID" value="KKQ69878.1"/>
    <property type="molecule type" value="Genomic_DNA"/>
</dbReference>
<organism evidence="2 3">
    <name type="scientific">Candidatus Shapirobacteria bacterium GW2011_GWE2_38_30</name>
    <dbReference type="NCBI Taxonomy" id="1618490"/>
    <lineage>
        <taxon>Bacteria</taxon>
        <taxon>Candidatus Shapironibacteriota</taxon>
    </lineage>
</organism>
<gene>
    <name evidence="2" type="ORF">US90_C0010G0016</name>
</gene>
<dbReference type="Proteomes" id="UP000034406">
    <property type="component" value="Unassembled WGS sequence"/>
</dbReference>
<feature type="region of interest" description="Disordered" evidence="1">
    <location>
        <begin position="41"/>
        <end position="63"/>
    </location>
</feature>
<dbReference type="AlphaFoldDB" id="A0A0G0JQL9"/>
<sequence length="63" mass="7195">MAKKPEKPKLSPMSQIINTELEKCPPPPISVHNDILTRKLTPAEEQEQANQKKLADKYRLTLD</sequence>
<evidence type="ECO:0000313" key="2">
    <source>
        <dbReference type="EMBL" id="KKQ69878.1"/>
    </source>
</evidence>
<protein>
    <submittedName>
        <fullName evidence="2">Uncharacterized protein</fullName>
    </submittedName>
</protein>
<proteinExistence type="predicted"/>
<evidence type="ECO:0000313" key="3">
    <source>
        <dbReference type="Proteomes" id="UP000034406"/>
    </source>
</evidence>
<accession>A0A0G0JQL9</accession>
<dbReference type="STRING" id="1618490.US90_C0010G0016"/>